<keyword evidence="9 12" id="KW-0472">Membrane</keyword>
<evidence type="ECO:0000256" key="6">
    <source>
        <dbReference type="ARBA" id="ARBA00022958"/>
    </source>
</evidence>
<protein>
    <recommendedName>
        <fullName evidence="13">Sodium/calcium exchanger membrane region domain-containing protein</fullName>
    </recommendedName>
</protein>
<evidence type="ECO:0000256" key="1">
    <source>
        <dbReference type="ARBA" id="ARBA00004141"/>
    </source>
</evidence>
<dbReference type="Proteomes" id="UP001415857">
    <property type="component" value="Unassembled WGS sequence"/>
</dbReference>
<evidence type="ECO:0000256" key="8">
    <source>
        <dbReference type="ARBA" id="ARBA00023053"/>
    </source>
</evidence>
<dbReference type="InterPro" id="IPR044880">
    <property type="entry name" value="NCX_ion-bd_dom_sf"/>
</dbReference>
<keyword evidence="10" id="KW-0406">Ion transport</keyword>
<evidence type="ECO:0000259" key="13">
    <source>
        <dbReference type="Pfam" id="PF01699"/>
    </source>
</evidence>
<dbReference type="AlphaFoldDB" id="A0AAP0S9C8"/>
<keyword evidence="10" id="KW-0739">Sodium transport</keyword>
<evidence type="ECO:0000256" key="9">
    <source>
        <dbReference type="ARBA" id="ARBA00023136"/>
    </source>
</evidence>
<feature type="transmembrane region" description="Helical" evidence="12">
    <location>
        <begin position="309"/>
        <end position="329"/>
    </location>
</feature>
<evidence type="ECO:0000256" key="4">
    <source>
        <dbReference type="ARBA" id="ARBA00022538"/>
    </source>
</evidence>
<reference evidence="14 15" key="1">
    <citation type="journal article" date="2024" name="Plant J.">
        <title>Genome sequences and population genomics reveal climatic adaptation and genomic divergence between two closely related sweetgum species.</title>
        <authorList>
            <person name="Xu W.Q."/>
            <person name="Ren C.Q."/>
            <person name="Zhang X.Y."/>
            <person name="Comes H.P."/>
            <person name="Liu X.H."/>
            <person name="Li Y.G."/>
            <person name="Kettle C.J."/>
            <person name="Jalonen R."/>
            <person name="Gaisberger H."/>
            <person name="Ma Y.Z."/>
            <person name="Qiu Y.X."/>
        </authorList>
    </citation>
    <scope>NUCLEOTIDE SEQUENCE [LARGE SCALE GENOMIC DNA]</scope>
    <source>
        <strain evidence="14">Hangzhou</strain>
    </source>
</reference>
<evidence type="ECO:0000313" key="15">
    <source>
        <dbReference type="Proteomes" id="UP001415857"/>
    </source>
</evidence>
<comment type="caution">
    <text evidence="14">The sequence shown here is derived from an EMBL/GenBank/DDBJ whole genome shotgun (WGS) entry which is preliminary data.</text>
</comment>
<organism evidence="14 15">
    <name type="scientific">Liquidambar formosana</name>
    <name type="common">Formosan gum</name>
    <dbReference type="NCBI Taxonomy" id="63359"/>
    <lineage>
        <taxon>Eukaryota</taxon>
        <taxon>Viridiplantae</taxon>
        <taxon>Streptophyta</taxon>
        <taxon>Embryophyta</taxon>
        <taxon>Tracheophyta</taxon>
        <taxon>Spermatophyta</taxon>
        <taxon>Magnoliopsida</taxon>
        <taxon>eudicotyledons</taxon>
        <taxon>Gunneridae</taxon>
        <taxon>Pentapetalae</taxon>
        <taxon>Saxifragales</taxon>
        <taxon>Altingiaceae</taxon>
        <taxon>Liquidambar</taxon>
    </lineage>
</organism>
<keyword evidence="3" id="KW-0050">Antiport</keyword>
<dbReference type="PANTHER" id="PTHR12266:SF18">
    <property type="entry name" value="CATION_CALCIUM EXCHANGER 2"/>
    <property type="match status" value="1"/>
</dbReference>
<feature type="transmembrane region" description="Helical" evidence="12">
    <location>
        <begin position="378"/>
        <end position="398"/>
    </location>
</feature>
<keyword evidence="7 12" id="KW-1133">Transmembrane helix</keyword>
<dbReference type="InterPro" id="IPR004837">
    <property type="entry name" value="NaCa_Exmemb"/>
</dbReference>
<feature type="transmembrane region" description="Helical" evidence="12">
    <location>
        <begin position="233"/>
        <end position="251"/>
    </location>
</feature>
<comment type="subcellular location">
    <subcellularLocation>
        <location evidence="1">Membrane</location>
        <topology evidence="1">Multi-pass membrane protein</topology>
    </subcellularLocation>
</comment>
<name>A0AAP0S9C8_LIQFO</name>
<evidence type="ECO:0000256" key="12">
    <source>
        <dbReference type="SAM" id="Phobius"/>
    </source>
</evidence>
<feature type="transmembrane region" description="Helical" evidence="12">
    <location>
        <begin position="12"/>
        <end position="35"/>
    </location>
</feature>
<proteinExistence type="inferred from homology"/>
<dbReference type="InterPro" id="IPR051359">
    <property type="entry name" value="CaCA_antiporter"/>
</dbReference>
<keyword evidence="4" id="KW-0633">Potassium transport</keyword>
<keyword evidence="2" id="KW-0813">Transport</keyword>
<dbReference type="Pfam" id="PF01699">
    <property type="entry name" value="Na_Ca_ex"/>
    <property type="match status" value="1"/>
</dbReference>
<evidence type="ECO:0000313" key="14">
    <source>
        <dbReference type="EMBL" id="KAK9290237.1"/>
    </source>
</evidence>
<sequence length="399" mass="44304">MATLVSKSESKKYLIFLNISFLSLVVCFFIIVHFYSPESLIVNSYNPSNRSSQPDCKGLASLDDYKSKCFYLKSNQPCVSQGYIDYVYLFYCTFGRFPHLCYFLLFLWLLVLFYVLGNTASEYFCSSLESLSKLLKLSPAIAGVTLLSFGNGAPDVFASIVSFMGNETSNVGLNTVLGGASFISCVVVGVISITMHPRHIRVNKSDFVRDICFFLLALVWLLVILSIGEIDIWGAMGFSFLYVVYVCAVYVSHSRWKKSGNDPEIDASSSFGGELSTPILYGIEKVEVICIEDGALLGDSGVEEIKKRCFWLSSSASCGMFLCILQMPLYLPRRLTIPVVCEERWSKPFAVTSVTLAPLLLAVLWNSQMENLTSKASLVIYGVGLLFGTVLGDSYNFYN</sequence>
<dbReference type="GO" id="GO:0016020">
    <property type="term" value="C:membrane"/>
    <property type="evidence" value="ECO:0007669"/>
    <property type="project" value="UniProtKB-SubCell"/>
</dbReference>
<keyword evidence="8" id="KW-0915">Sodium</keyword>
<evidence type="ECO:0000256" key="2">
    <source>
        <dbReference type="ARBA" id="ARBA00022448"/>
    </source>
</evidence>
<evidence type="ECO:0000256" key="5">
    <source>
        <dbReference type="ARBA" id="ARBA00022692"/>
    </source>
</evidence>
<evidence type="ECO:0000256" key="7">
    <source>
        <dbReference type="ARBA" id="ARBA00022989"/>
    </source>
</evidence>
<evidence type="ECO:0000256" key="10">
    <source>
        <dbReference type="ARBA" id="ARBA00023201"/>
    </source>
</evidence>
<feature type="domain" description="Sodium/calcium exchanger membrane region" evidence="13">
    <location>
        <begin position="106"/>
        <end position="250"/>
    </location>
</feature>
<accession>A0AAP0S9C8</accession>
<feature type="transmembrane region" description="Helical" evidence="12">
    <location>
        <begin position="207"/>
        <end position="227"/>
    </location>
</feature>
<dbReference type="Gene3D" id="1.20.1420.30">
    <property type="entry name" value="NCX, central ion-binding region"/>
    <property type="match status" value="1"/>
</dbReference>
<dbReference type="GO" id="GO:0015297">
    <property type="term" value="F:antiporter activity"/>
    <property type="evidence" value="ECO:0007669"/>
    <property type="project" value="UniProtKB-KW"/>
</dbReference>
<comment type="similarity">
    <text evidence="11">Belongs to the Ca(2+):cation antiporter (CaCA) (TC 2.A.19) family. Cation/calcium exchanger (CCX) subfamily.</text>
</comment>
<dbReference type="GO" id="GO:0006814">
    <property type="term" value="P:sodium ion transport"/>
    <property type="evidence" value="ECO:0007669"/>
    <property type="project" value="UniProtKB-KW"/>
</dbReference>
<feature type="transmembrane region" description="Helical" evidence="12">
    <location>
        <begin position="97"/>
        <end position="116"/>
    </location>
</feature>
<dbReference type="EMBL" id="JBBPBK010000002">
    <property type="protein sequence ID" value="KAK9290237.1"/>
    <property type="molecule type" value="Genomic_DNA"/>
</dbReference>
<evidence type="ECO:0000256" key="3">
    <source>
        <dbReference type="ARBA" id="ARBA00022449"/>
    </source>
</evidence>
<gene>
    <name evidence="14" type="ORF">L1049_008404</name>
</gene>
<feature type="transmembrane region" description="Helical" evidence="12">
    <location>
        <begin position="137"/>
        <end position="164"/>
    </location>
</feature>
<dbReference type="GO" id="GO:0006813">
    <property type="term" value="P:potassium ion transport"/>
    <property type="evidence" value="ECO:0007669"/>
    <property type="project" value="UniProtKB-KW"/>
</dbReference>
<keyword evidence="6" id="KW-0630">Potassium</keyword>
<evidence type="ECO:0000256" key="11">
    <source>
        <dbReference type="ARBA" id="ARBA00038187"/>
    </source>
</evidence>
<keyword evidence="15" id="KW-1185">Reference proteome</keyword>
<keyword evidence="5 12" id="KW-0812">Transmembrane</keyword>
<feature type="transmembrane region" description="Helical" evidence="12">
    <location>
        <begin position="349"/>
        <end position="366"/>
    </location>
</feature>
<dbReference type="PANTHER" id="PTHR12266">
    <property type="entry name" value="NA+/CA2+ K+ INDEPENDENT EXCHANGER"/>
    <property type="match status" value="1"/>
</dbReference>
<feature type="transmembrane region" description="Helical" evidence="12">
    <location>
        <begin position="176"/>
        <end position="195"/>
    </location>
</feature>
<dbReference type="GO" id="GO:0008324">
    <property type="term" value="F:monoatomic cation transmembrane transporter activity"/>
    <property type="evidence" value="ECO:0007669"/>
    <property type="project" value="TreeGrafter"/>
</dbReference>